<dbReference type="InterPro" id="IPR000210">
    <property type="entry name" value="BTB/POZ_dom"/>
</dbReference>
<dbReference type="PANTHER" id="PTHR43503:SF4">
    <property type="entry name" value="PEROXIREDOXIN-6"/>
    <property type="match status" value="1"/>
</dbReference>
<dbReference type="PANTHER" id="PTHR43503">
    <property type="entry name" value="MCG48959-RELATED"/>
    <property type="match status" value="1"/>
</dbReference>
<dbReference type="Proteomes" id="UP000186594">
    <property type="component" value="Unassembled WGS sequence"/>
</dbReference>
<dbReference type="Gene3D" id="2.120.10.80">
    <property type="entry name" value="Kelch-type beta propeller"/>
    <property type="match status" value="2"/>
</dbReference>
<dbReference type="Gene3D" id="3.30.710.10">
    <property type="entry name" value="Potassium Channel Kv1.1, Chain A"/>
    <property type="match status" value="1"/>
</dbReference>
<keyword evidence="2" id="KW-0677">Repeat</keyword>
<comment type="caution">
    <text evidence="4">The sequence shown here is derived from an EMBL/GenBank/DDBJ whole genome shotgun (WGS) entry which is preliminary data.</text>
</comment>
<dbReference type="PROSITE" id="PS50097">
    <property type="entry name" value="BTB"/>
    <property type="match status" value="1"/>
</dbReference>
<reference evidence="4 5" key="1">
    <citation type="submission" date="2016-04" db="EMBL/GenBank/DDBJ databases">
        <title>Evolutionary innovation and constraint leading to complex multicellularity in the Ascomycota.</title>
        <authorList>
            <person name="Cisse O."/>
            <person name="Nguyen A."/>
            <person name="Hewitt D.A."/>
            <person name="Jedd G."/>
            <person name="Stajich J.E."/>
        </authorList>
    </citation>
    <scope>NUCLEOTIDE SEQUENCE [LARGE SCALE GENOMIC DNA]</scope>
    <source>
        <strain evidence="4 5">DAH-3</strain>
    </source>
</reference>
<name>A0A1U7LKG4_NEOID</name>
<gene>
    <name evidence="4" type="ORF">NEOLI_002013</name>
</gene>
<dbReference type="SMART" id="SM00225">
    <property type="entry name" value="BTB"/>
    <property type="match status" value="1"/>
</dbReference>
<evidence type="ECO:0000313" key="5">
    <source>
        <dbReference type="Proteomes" id="UP000186594"/>
    </source>
</evidence>
<evidence type="ECO:0000313" key="4">
    <source>
        <dbReference type="EMBL" id="OLL23128.1"/>
    </source>
</evidence>
<dbReference type="InterPro" id="IPR011333">
    <property type="entry name" value="SKP1/BTB/POZ_sf"/>
</dbReference>
<organism evidence="4 5">
    <name type="scientific">Neolecta irregularis (strain DAH-3)</name>
    <dbReference type="NCBI Taxonomy" id="1198029"/>
    <lineage>
        <taxon>Eukaryota</taxon>
        <taxon>Fungi</taxon>
        <taxon>Dikarya</taxon>
        <taxon>Ascomycota</taxon>
        <taxon>Taphrinomycotina</taxon>
        <taxon>Neolectales</taxon>
        <taxon>Neolectaceae</taxon>
        <taxon>Neolecta</taxon>
    </lineage>
</organism>
<dbReference type="AlphaFoldDB" id="A0A1U7LKG4"/>
<dbReference type="InterPro" id="IPR015915">
    <property type="entry name" value="Kelch-typ_b-propeller"/>
</dbReference>
<dbReference type="GO" id="GO:0005829">
    <property type="term" value="C:cytosol"/>
    <property type="evidence" value="ECO:0007669"/>
    <property type="project" value="TreeGrafter"/>
</dbReference>
<dbReference type="OrthoDB" id="432528at2759"/>
<dbReference type="GO" id="GO:0005739">
    <property type="term" value="C:mitochondrion"/>
    <property type="evidence" value="ECO:0007669"/>
    <property type="project" value="TreeGrafter"/>
</dbReference>
<dbReference type="SUPFAM" id="SSF54695">
    <property type="entry name" value="POZ domain"/>
    <property type="match status" value="1"/>
</dbReference>
<dbReference type="GO" id="GO:0045454">
    <property type="term" value="P:cell redox homeostasis"/>
    <property type="evidence" value="ECO:0007669"/>
    <property type="project" value="TreeGrafter"/>
</dbReference>
<accession>A0A1U7LKG4</accession>
<sequence>MNSPASAAPANTLALTPASSRWTLHDPPHRPPPVSLRPIAAGLPCWVSGSIVLGPNNTLYLYGGYDVDNTENVSSQLHSLNLDDLQWTRVPLTKSKHPVYKANPDTQIASERLGHAAVLWQQRYLLIFGGEDAGSAIYNEITIIDLQLHTFENPITTGDIPSHRTRSTAVLIQDTMYITGGQYPDARNPTCQGDIYSLDLYNMNWKKVREYFPRYDQFSFLHGDCIYSFAGLTPDITRTDELTCYNLNARQSNRIRTAGPSCPRQAVGNHLHYYCEGYLIDVTTQGPASRPGDLCISSYSIETGEWKRIADGTLLGNGYTWVYMVGDGSTRVHLVGSGPQDNTHLAALLTIELSEFGIEPKSSLTNNAVTTFGREIGSLLDISDTCDFTITTSSDIPGDDSENILRAHSLILHARWPHFRSLIDSQMTESVERVLHLPEQYSVIKAFLTYLYTDSIPRDTPVNLLARLLVLANLYAMTRLRSVCMNRLLHGIDIVHAAVIWDAAMTTGEEVLHKKVVSFSQENWGKVVRTSGFYELGRESLVAFCIEAAEDARIVDEIECDNVKGDKKVLSQDSSSSVSEDDDD</sequence>
<dbReference type="Pfam" id="PF24681">
    <property type="entry name" value="Kelch_KLHDC2_KLHL20_DRC7"/>
    <property type="match status" value="1"/>
</dbReference>
<keyword evidence="5" id="KW-1185">Reference proteome</keyword>
<dbReference type="SUPFAM" id="SSF117281">
    <property type="entry name" value="Kelch motif"/>
    <property type="match status" value="1"/>
</dbReference>
<evidence type="ECO:0000256" key="2">
    <source>
        <dbReference type="ARBA" id="ARBA00022737"/>
    </source>
</evidence>
<dbReference type="OMA" id="HMSEVLC"/>
<keyword evidence="1" id="KW-0880">Kelch repeat</keyword>
<feature type="domain" description="BTB" evidence="3">
    <location>
        <begin position="386"/>
        <end position="460"/>
    </location>
</feature>
<proteinExistence type="predicted"/>
<dbReference type="STRING" id="1198029.A0A1U7LKG4"/>
<protein>
    <submittedName>
        <fullName evidence="4">RCC1 and BTB domain-containing protein 1</fullName>
    </submittedName>
</protein>
<evidence type="ECO:0000256" key="1">
    <source>
        <dbReference type="ARBA" id="ARBA00022441"/>
    </source>
</evidence>
<evidence type="ECO:0000259" key="3">
    <source>
        <dbReference type="PROSITE" id="PS50097"/>
    </source>
</evidence>
<dbReference type="EMBL" id="LXFE01002257">
    <property type="protein sequence ID" value="OLL23128.1"/>
    <property type="molecule type" value="Genomic_DNA"/>
</dbReference>
<dbReference type="Pfam" id="PF00651">
    <property type="entry name" value="BTB"/>
    <property type="match status" value="1"/>
</dbReference>